<dbReference type="InterPro" id="IPR008571">
    <property type="entry name" value="HerA-like"/>
</dbReference>
<accession>A0A0F9F5M0</accession>
<dbReference type="EMBL" id="LAZR01034064">
    <property type="protein sequence ID" value="KKL46352.1"/>
    <property type="molecule type" value="Genomic_DNA"/>
</dbReference>
<dbReference type="PANTHER" id="PTHR42957:SF1">
    <property type="entry name" value="HELICASE MJ1565-RELATED"/>
    <property type="match status" value="1"/>
</dbReference>
<dbReference type="InterPro" id="IPR027417">
    <property type="entry name" value="P-loop_NTPase"/>
</dbReference>
<gene>
    <name evidence="1" type="ORF">LCGC14_2346430</name>
</gene>
<comment type="caution">
    <text evidence="1">The sequence shown here is derived from an EMBL/GenBank/DDBJ whole genome shotgun (WGS) entry which is preliminary data.</text>
</comment>
<dbReference type="SUPFAM" id="SSF52540">
    <property type="entry name" value="P-loop containing nucleoside triphosphate hydrolases"/>
    <property type="match status" value="1"/>
</dbReference>
<sequence length="320" mass="37005">EKYRSARRRAALYATLKKAGFKVPKNFKTVINISKKVLEKINEILEDDSEFKTWGNSNITLNDKNIEKFFDTIADLNKADPNLLKSTTGKSWIDTDLSAILNVYKAPKGRTGFNVLRSLRVFHTPYTKEDYVKQILNELKDGKIVIIDLSKGDENTLQFLSERIINGILEYASGIFIQNKEMYKIQIFIEEAHRLFSRTRFEKPSEADPYVRLAKEAAKYKIGLIYATQEVTSVDSQVLANTSNWIVTHLNNHKEVRELSKYYDFEDYYDQIISSEDVGFARIKTRSGRYIIPTQIDLFSPDRIQDARKSIEKVKNKSSD</sequence>
<reference evidence="1" key="1">
    <citation type="journal article" date="2015" name="Nature">
        <title>Complex archaea that bridge the gap between prokaryotes and eukaryotes.</title>
        <authorList>
            <person name="Spang A."/>
            <person name="Saw J.H."/>
            <person name="Jorgensen S.L."/>
            <person name="Zaremba-Niedzwiedzka K."/>
            <person name="Martijn J."/>
            <person name="Lind A.E."/>
            <person name="van Eijk R."/>
            <person name="Schleper C."/>
            <person name="Guy L."/>
            <person name="Ettema T.J."/>
        </authorList>
    </citation>
    <scope>NUCLEOTIDE SEQUENCE</scope>
</reference>
<evidence type="ECO:0000313" key="1">
    <source>
        <dbReference type="EMBL" id="KKL46352.1"/>
    </source>
</evidence>
<dbReference type="Gene3D" id="3.40.50.300">
    <property type="entry name" value="P-loop containing nucleotide triphosphate hydrolases"/>
    <property type="match status" value="1"/>
</dbReference>
<feature type="non-terminal residue" evidence="1">
    <location>
        <position position="1"/>
    </location>
</feature>
<proteinExistence type="predicted"/>
<evidence type="ECO:0008006" key="2">
    <source>
        <dbReference type="Google" id="ProtNLM"/>
    </source>
</evidence>
<dbReference type="PANTHER" id="PTHR42957">
    <property type="entry name" value="HELICASE MJ1565-RELATED"/>
    <property type="match status" value="1"/>
</dbReference>
<protein>
    <recommendedName>
        <fullName evidence="2">Helicase HerA central domain-containing protein</fullName>
    </recommendedName>
</protein>
<dbReference type="AlphaFoldDB" id="A0A0F9F5M0"/>
<name>A0A0F9F5M0_9ZZZZ</name>
<organism evidence="1">
    <name type="scientific">marine sediment metagenome</name>
    <dbReference type="NCBI Taxonomy" id="412755"/>
    <lineage>
        <taxon>unclassified sequences</taxon>
        <taxon>metagenomes</taxon>
        <taxon>ecological metagenomes</taxon>
    </lineage>
</organism>